<dbReference type="InterPro" id="IPR029052">
    <property type="entry name" value="Metallo-depent_PP-like"/>
</dbReference>
<evidence type="ECO:0000259" key="3">
    <source>
        <dbReference type="SMART" id="SM00854"/>
    </source>
</evidence>
<feature type="transmembrane region" description="Helical" evidence="2">
    <location>
        <begin position="7"/>
        <end position="25"/>
    </location>
</feature>
<gene>
    <name evidence="4" type="ORF">A2735_01885</name>
</gene>
<accession>A0A1F8E9K4</accession>
<dbReference type="InterPro" id="IPR052169">
    <property type="entry name" value="CW_Biosynth-Accessory"/>
</dbReference>
<dbReference type="SMART" id="SM00854">
    <property type="entry name" value="PGA_cap"/>
    <property type="match status" value="1"/>
</dbReference>
<dbReference type="CDD" id="cd07381">
    <property type="entry name" value="MPP_CapA"/>
    <property type="match status" value="1"/>
</dbReference>
<protein>
    <recommendedName>
        <fullName evidence="3">Capsule synthesis protein CapA domain-containing protein</fullName>
    </recommendedName>
</protein>
<dbReference type="SUPFAM" id="SSF56300">
    <property type="entry name" value="Metallo-dependent phosphatases"/>
    <property type="match status" value="1"/>
</dbReference>
<organism evidence="4 5">
    <name type="scientific">Candidatus Yanofskybacteria bacterium RIFCSPHIGHO2_01_FULL_41_21</name>
    <dbReference type="NCBI Taxonomy" id="1802660"/>
    <lineage>
        <taxon>Bacteria</taxon>
        <taxon>Candidatus Yanofskyibacteriota</taxon>
    </lineage>
</organism>
<sequence length="332" mass="36705">MSKIFKNYLIIFTTVVVIVVVGFGIKRNIFLNKVFSVDFINTQSSEPTPAPSETNMLFVGDIMLSRSVGALMTTKNDYLWPFRQIADFLNGADLTFANLETPVSNRGVKVGSIYSFRSDPKVVSGLIFAGFDILSVANNHAWDYGRDAFSDTLYHLAEAGISYVGGGHNEYEAHTGVIKKVGKTDVGFLGYTNLLPKSVSATGDSAGVAVLDEVKMVDDIQLMKSRSKLVVVSFHWGEEYIPVHNALQEEIAHKAIDAGADLIIGHHPHVVEDVEQYKGKYIVYSLGNFVFDQNFSVETMTGLAVKVWLKDSKINRLEKIPIHISNQYQASL</sequence>
<dbReference type="Pfam" id="PF09587">
    <property type="entry name" value="PGA_cap"/>
    <property type="match status" value="1"/>
</dbReference>
<evidence type="ECO:0000313" key="5">
    <source>
        <dbReference type="Proteomes" id="UP000178520"/>
    </source>
</evidence>
<proteinExistence type="inferred from homology"/>
<keyword evidence="2" id="KW-1133">Transmembrane helix</keyword>
<comment type="caution">
    <text evidence="4">The sequence shown here is derived from an EMBL/GenBank/DDBJ whole genome shotgun (WGS) entry which is preliminary data.</text>
</comment>
<dbReference type="Proteomes" id="UP000178520">
    <property type="component" value="Unassembled WGS sequence"/>
</dbReference>
<evidence type="ECO:0000256" key="1">
    <source>
        <dbReference type="ARBA" id="ARBA00005662"/>
    </source>
</evidence>
<dbReference type="STRING" id="1802660.A2735_01885"/>
<name>A0A1F8E9K4_9BACT</name>
<dbReference type="PANTHER" id="PTHR33393">
    <property type="entry name" value="POLYGLUTAMINE SYNTHESIS ACCESSORY PROTEIN RV0574C-RELATED"/>
    <property type="match status" value="1"/>
</dbReference>
<comment type="similarity">
    <text evidence="1">Belongs to the CapA family.</text>
</comment>
<keyword evidence="2" id="KW-0472">Membrane</keyword>
<dbReference type="Gene3D" id="3.60.21.10">
    <property type="match status" value="1"/>
</dbReference>
<dbReference type="EMBL" id="MGJA01000012">
    <property type="protein sequence ID" value="OGM97462.1"/>
    <property type="molecule type" value="Genomic_DNA"/>
</dbReference>
<reference evidence="4 5" key="1">
    <citation type="journal article" date="2016" name="Nat. Commun.">
        <title>Thousands of microbial genomes shed light on interconnected biogeochemical processes in an aquifer system.</title>
        <authorList>
            <person name="Anantharaman K."/>
            <person name="Brown C.T."/>
            <person name="Hug L.A."/>
            <person name="Sharon I."/>
            <person name="Castelle C.J."/>
            <person name="Probst A.J."/>
            <person name="Thomas B.C."/>
            <person name="Singh A."/>
            <person name="Wilkins M.J."/>
            <person name="Karaoz U."/>
            <person name="Brodie E.L."/>
            <person name="Williams K.H."/>
            <person name="Hubbard S.S."/>
            <person name="Banfield J.F."/>
        </authorList>
    </citation>
    <scope>NUCLEOTIDE SEQUENCE [LARGE SCALE GENOMIC DNA]</scope>
</reference>
<dbReference type="InterPro" id="IPR019079">
    <property type="entry name" value="Capsule_synth_CapA"/>
</dbReference>
<evidence type="ECO:0000313" key="4">
    <source>
        <dbReference type="EMBL" id="OGM97462.1"/>
    </source>
</evidence>
<dbReference type="PANTHER" id="PTHR33393:SF11">
    <property type="entry name" value="POLYGLUTAMINE SYNTHESIS ACCESSORY PROTEIN RV0574C-RELATED"/>
    <property type="match status" value="1"/>
</dbReference>
<feature type="domain" description="Capsule synthesis protein CapA" evidence="3">
    <location>
        <begin position="55"/>
        <end position="293"/>
    </location>
</feature>
<keyword evidence="2" id="KW-0812">Transmembrane</keyword>
<evidence type="ECO:0000256" key="2">
    <source>
        <dbReference type="SAM" id="Phobius"/>
    </source>
</evidence>
<dbReference type="AlphaFoldDB" id="A0A1F8E9K4"/>